<keyword evidence="2" id="KW-1185">Reference proteome</keyword>
<comment type="caution">
    <text evidence="1">The sequence shown here is derived from an EMBL/GenBank/DDBJ whole genome shotgun (WGS) entry which is preliminary data.</text>
</comment>
<evidence type="ECO:0000313" key="1">
    <source>
        <dbReference type="EMBL" id="CAE7396253.1"/>
    </source>
</evidence>
<sequence length="161" mass="17365">FAAGTAKVERITWNAASSADCTNHSSKLPETKVDGVYLTRTEGEKDWAADAAKSPVKVDSKDLFTFVVLKTPQQQACGEDLVARIDELSVLGETVAACKGQLTGRESGEDKADTSHLKFQCAQQDVNSCNEKYTRTSHSKYIQCGVSDTNCLSIGPLCTPE</sequence>
<reference evidence="1" key="1">
    <citation type="submission" date="2021-02" db="EMBL/GenBank/DDBJ databases">
        <authorList>
            <person name="Dougan E. K."/>
            <person name="Rhodes N."/>
            <person name="Thang M."/>
            <person name="Chan C."/>
        </authorList>
    </citation>
    <scope>NUCLEOTIDE SEQUENCE</scope>
</reference>
<organism evidence="1 2">
    <name type="scientific">Symbiodinium pilosum</name>
    <name type="common">Dinoflagellate</name>
    <dbReference type="NCBI Taxonomy" id="2952"/>
    <lineage>
        <taxon>Eukaryota</taxon>
        <taxon>Sar</taxon>
        <taxon>Alveolata</taxon>
        <taxon>Dinophyceae</taxon>
        <taxon>Suessiales</taxon>
        <taxon>Symbiodiniaceae</taxon>
        <taxon>Symbiodinium</taxon>
    </lineage>
</organism>
<name>A0A812QNS2_SYMPI</name>
<dbReference type="OrthoDB" id="442685at2759"/>
<dbReference type="EMBL" id="CAJNIZ010017291">
    <property type="protein sequence ID" value="CAE7396253.1"/>
    <property type="molecule type" value="Genomic_DNA"/>
</dbReference>
<dbReference type="AlphaFoldDB" id="A0A812QNS2"/>
<gene>
    <name evidence="1" type="primary">PPCK2</name>
    <name evidence="1" type="ORF">SPIL2461_LOCUS9756</name>
</gene>
<accession>A0A812QNS2</accession>
<dbReference type="Proteomes" id="UP000649617">
    <property type="component" value="Unassembled WGS sequence"/>
</dbReference>
<proteinExistence type="predicted"/>
<evidence type="ECO:0000313" key="2">
    <source>
        <dbReference type="Proteomes" id="UP000649617"/>
    </source>
</evidence>
<feature type="non-terminal residue" evidence="1">
    <location>
        <position position="1"/>
    </location>
</feature>
<protein>
    <submittedName>
        <fullName evidence="1">PPCK2 protein</fullName>
    </submittedName>
</protein>